<dbReference type="InterPro" id="IPR003593">
    <property type="entry name" value="AAA+_ATPase"/>
</dbReference>
<keyword evidence="4" id="KW-1003">Cell membrane</keyword>
<dbReference type="CDD" id="cd03257">
    <property type="entry name" value="ABC_NikE_OppD_transporters"/>
    <property type="match status" value="2"/>
</dbReference>
<evidence type="ECO:0000256" key="5">
    <source>
        <dbReference type="ARBA" id="ARBA00022741"/>
    </source>
</evidence>
<dbReference type="InterPro" id="IPR050388">
    <property type="entry name" value="ABC_Ni/Peptide_Import"/>
</dbReference>
<evidence type="ECO:0000256" key="3">
    <source>
        <dbReference type="ARBA" id="ARBA00022448"/>
    </source>
</evidence>
<protein>
    <submittedName>
        <fullName evidence="9">ABC transporter ATP-binding protein</fullName>
    </submittedName>
</protein>
<organism evidence="9 10">
    <name type="scientific">Nakamurella flavida</name>
    <dbReference type="NCBI Taxonomy" id="363630"/>
    <lineage>
        <taxon>Bacteria</taxon>
        <taxon>Bacillati</taxon>
        <taxon>Actinomycetota</taxon>
        <taxon>Actinomycetes</taxon>
        <taxon>Nakamurellales</taxon>
        <taxon>Nakamurellaceae</taxon>
        <taxon>Nakamurella</taxon>
    </lineage>
</organism>
<dbReference type="Proteomes" id="UP000663801">
    <property type="component" value="Unassembled WGS sequence"/>
</dbReference>
<dbReference type="SUPFAM" id="SSF52540">
    <property type="entry name" value="P-loop containing nucleoside triphosphate hydrolases"/>
    <property type="match status" value="2"/>
</dbReference>
<feature type="domain" description="ABC transporter" evidence="8">
    <location>
        <begin position="2"/>
        <end position="252"/>
    </location>
</feature>
<dbReference type="FunFam" id="3.40.50.300:FF:000016">
    <property type="entry name" value="Oligopeptide ABC transporter ATP-binding component"/>
    <property type="match status" value="2"/>
</dbReference>
<comment type="caution">
    <text evidence="9">The sequence shown here is derived from an EMBL/GenBank/DDBJ whole genome shotgun (WGS) entry which is preliminary data.</text>
</comment>
<evidence type="ECO:0000256" key="1">
    <source>
        <dbReference type="ARBA" id="ARBA00004202"/>
    </source>
</evidence>
<keyword evidence="10" id="KW-1185">Reference proteome</keyword>
<keyword evidence="7" id="KW-0472">Membrane</keyword>
<keyword evidence="3" id="KW-0813">Transport</keyword>
<dbReference type="Pfam" id="PF08352">
    <property type="entry name" value="oligo_HPY"/>
    <property type="match status" value="2"/>
</dbReference>
<evidence type="ECO:0000256" key="7">
    <source>
        <dbReference type="ARBA" id="ARBA00023136"/>
    </source>
</evidence>
<dbReference type="PANTHER" id="PTHR43297:SF2">
    <property type="entry name" value="DIPEPTIDE TRANSPORT ATP-BINDING PROTEIN DPPD"/>
    <property type="match status" value="1"/>
</dbReference>
<dbReference type="GO" id="GO:0005524">
    <property type="term" value="F:ATP binding"/>
    <property type="evidence" value="ECO:0007669"/>
    <property type="project" value="UniProtKB-KW"/>
</dbReference>
<evidence type="ECO:0000259" key="8">
    <source>
        <dbReference type="PROSITE" id="PS50893"/>
    </source>
</evidence>
<dbReference type="SMART" id="SM00382">
    <property type="entry name" value="AAA"/>
    <property type="match status" value="2"/>
</dbReference>
<feature type="domain" description="ABC transporter" evidence="8">
    <location>
        <begin position="284"/>
        <end position="527"/>
    </location>
</feature>
<evidence type="ECO:0000313" key="9">
    <source>
        <dbReference type="EMBL" id="MBM9477704.1"/>
    </source>
</evidence>
<comment type="subcellular location">
    <subcellularLocation>
        <location evidence="1">Cell membrane</location>
        <topology evidence="1">Peripheral membrane protein</topology>
    </subcellularLocation>
</comment>
<sequence>MLRFVDLRIAFGGAGRSTEVVHGVDVAIARGEIIALVGESGSGKTVTALAAVRLLPRSATISGSILLDGVDLLTLDEPAMREVRGDRIAFIFQDPAGALDPVFTIGSQLVEAIRRHRRELSRTAAADRAVELLDLVGIPEARARLRDYPHQFSGGQCQRIMIAMALSCEPDVLIGDEPTTALDVTVQQDILDVLVDLRDRLGTTILIITHDMGVVADVADRVVVMRDGRIEEQAPAGQLFAAPEAEYTRMLLNTVPRIGSGLSPEVVPEAGSPSAGSVGVTPALQITDLRVTYKSRRRSVDAVQGVGLTIAPGEIVGLVGESGSGKSTIGRAVLGLVPASGGRILVDGTDLSALRGSALRAARQRIGTVFQNPAAALNPRYTVGASVGEPLLVHRGIRGRELAGRVDELLESVRLPAAWADRYPHELSGGQRQRVAIARALSLHPQLLIADEPTSALDVSVQATVLELLGTLQQELAFGCLFITHDLAVVDQLCDRVVVLHQGRVVEEGTRAQILGAPADPYTRTLIASAPVADPAVQQARRVARREQARLAS</sequence>
<dbReference type="GO" id="GO:0016887">
    <property type="term" value="F:ATP hydrolysis activity"/>
    <property type="evidence" value="ECO:0007669"/>
    <property type="project" value="InterPro"/>
</dbReference>
<comment type="similarity">
    <text evidence="2">Belongs to the ABC transporter superfamily.</text>
</comment>
<dbReference type="PROSITE" id="PS50893">
    <property type="entry name" value="ABC_TRANSPORTER_2"/>
    <property type="match status" value="2"/>
</dbReference>
<name>A0A939C670_9ACTN</name>
<dbReference type="PROSITE" id="PS00211">
    <property type="entry name" value="ABC_TRANSPORTER_1"/>
    <property type="match status" value="2"/>
</dbReference>
<dbReference type="AlphaFoldDB" id="A0A939C670"/>
<dbReference type="PANTHER" id="PTHR43297">
    <property type="entry name" value="OLIGOPEPTIDE TRANSPORT ATP-BINDING PROTEIN APPD"/>
    <property type="match status" value="1"/>
</dbReference>
<dbReference type="Gene3D" id="3.40.50.300">
    <property type="entry name" value="P-loop containing nucleotide triphosphate hydrolases"/>
    <property type="match status" value="2"/>
</dbReference>
<reference evidence="9" key="1">
    <citation type="submission" date="2021-01" db="EMBL/GenBank/DDBJ databases">
        <title>KCTC 19127 draft genome.</title>
        <authorList>
            <person name="An D."/>
        </authorList>
    </citation>
    <scope>NUCLEOTIDE SEQUENCE</scope>
    <source>
        <strain evidence="9">KCTC 19127</strain>
    </source>
</reference>
<keyword evidence="6 9" id="KW-0067">ATP-binding</keyword>
<dbReference type="InterPro" id="IPR013563">
    <property type="entry name" value="Oligopep_ABC_C"/>
</dbReference>
<dbReference type="InterPro" id="IPR017871">
    <property type="entry name" value="ABC_transporter-like_CS"/>
</dbReference>
<dbReference type="NCBIfam" id="NF008453">
    <property type="entry name" value="PRK11308.1"/>
    <property type="match status" value="2"/>
</dbReference>
<gene>
    <name evidence="9" type="ORF">JL107_14730</name>
</gene>
<evidence type="ECO:0000256" key="6">
    <source>
        <dbReference type="ARBA" id="ARBA00022840"/>
    </source>
</evidence>
<dbReference type="GO" id="GO:0015833">
    <property type="term" value="P:peptide transport"/>
    <property type="evidence" value="ECO:0007669"/>
    <property type="project" value="InterPro"/>
</dbReference>
<evidence type="ECO:0000256" key="2">
    <source>
        <dbReference type="ARBA" id="ARBA00005417"/>
    </source>
</evidence>
<dbReference type="EMBL" id="JAERWL010000012">
    <property type="protein sequence ID" value="MBM9477704.1"/>
    <property type="molecule type" value="Genomic_DNA"/>
</dbReference>
<dbReference type="InterPro" id="IPR027417">
    <property type="entry name" value="P-loop_NTPase"/>
</dbReference>
<evidence type="ECO:0000256" key="4">
    <source>
        <dbReference type="ARBA" id="ARBA00022475"/>
    </source>
</evidence>
<evidence type="ECO:0000313" key="10">
    <source>
        <dbReference type="Proteomes" id="UP000663801"/>
    </source>
</evidence>
<dbReference type="InterPro" id="IPR003439">
    <property type="entry name" value="ABC_transporter-like_ATP-bd"/>
</dbReference>
<dbReference type="GO" id="GO:0005886">
    <property type="term" value="C:plasma membrane"/>
    <property type="evidence" value="ECO:0007669"/>
    <property type="project" value="UniProtKB-SubCell"/>
</dbReference>
<dbReference type="Pfam" id="PF00005">
    <property type="entry name" value="ABC_tran"/>
    <property type="match status" value="2"/>
</dbReference>
<keyword evidence="5" id="KW-0547">Nucleotide-binding</keyword>
<accession>A0A939C670</accession>
<proteinExistence type="inferred from homology"/>
<dbReference type="NCBIfam" id="NF007739">
    <property type="entry name" value="PRK10419.1"/>
    <property type="match status" value="2"/>
</dbReference>